<dbReference type="AlphaFoldDB" id="A0A8S1EV07"/>
<comment type="caution">
    <text evidence="1">The sequence shown here is derived from an EMBL/GenBank/DDBJ whole genome shotgun (WGS) entry which is preliminary data.</text>
</comment>
<dbReference type="Proteomes" id="UP000494206">
    <property type="component" value="Unassembled WGS sequence"/>
</dbReference>
<accession>A0A8S1EV07</accession>
<proteinExistence type="predicted"/>
<sequence length="366" mass="42796">MTRYFNVDARFKNIRINRVGIFGSTLILQPIFKDVIQFWSVDSMFPSNWTQLCEIPLKTVIYSVASCAYDEPIIYCFCYGTEDPDDRLTCSLFKYNMASNELKRFDVRVDEQQEHTAIALETLSLRCDANNVVLFDRSIVKGAIPYWRIRFVADDAFNIVNEYVKDLDDDQPSHCKRYPIPFDAVNRVFGRLKDERSMMVFRDGEWNEYIIDDGEMFRFPTSMERGVRETYGRNGHRVGAVESPLTFHCDANVCIARIVKNDRHFFYRITLDHETRTIRCSERGNTKLLERVDKMFYSLCTDNIFAFVGIQSIAIVSLQPPRLRDVAVWRLQKHYANDKQCLESALTEADIHKLCYNLFQVLNSTK</sequence>
<evidence type="ECO:0000313" key="2">
    <source>
        <dbReference type="Proteomes" id="UP000494206"/>
    </source>
</evidence>
<gene>
    <name evidence="1" type="ORF">CBOVIS_LOCUS4478</name>
</gene>
<name>A0A8S1EV07_9PELO</name>
<dbReference type="EMBL" id="CADEPM010000003">
    <property type="protein sequence ID" value="CAB3401782.1"/>
    <property type="molecule type" value="Genomic_DNA"/>
</dbReference>
<reference evidence="1 2" key="1">
    <citation type="submission" date="2020-04" db="EMBL/GenBank/DDBJ databases">
        <authorList>
            <person name="Laetsch R D."/>
            <person name="Stevens L."/>
            <person name="Kumar S."/>
            <person name="Blaxter L. M."/>
        </authorList>
    </citation>
    <scope>NUCLEOTIDE SEQUENCE [LARGE SCALE GENOMIC DNA]</scope>
</reference>
<keyword evidence="2" id="KW-1185">Reference proteome</keyword>
<protein>
    <submittedName>
        <fullName evidence="1">Uncharacterized protein</fullName>
    </submittedName>
</protein>
<organism evidence="1 2">
    <name type="scientific">Caenorhabditis bovis</name>
    <dbReference type="NCBI Taxonomy" id="2654633"/>
    <lineage>
        <taxon>Eukaryota</taxon>
        <taxon>Metazoa</taxon>
        <taxon>Ecdysozoa</taxon>
        <taxon>Nematoda</taxon>
        <taxon>Chromadorea</taxon>
        <taxon>Rhabditida</taxon>
        <taxon>Rhabditina</taxon>
        <taxon>Rhabditomorpha</taxon>
        <taxon>Rhabditoidea</taxon>
        <taxon>Rhabditidae</taxon>
        <taxon>Peloderinae</taxon>
        <taxon>Caenorhabditis</taxon>
    </lineage>
</organism>
<evidence type="ECO:0000313" key="1">
    <source>
        <dbReference type="EMBL" id="CAB3401782.1"/>
    </source>
</evidence>
<dbReference type="OrthoDB" id="5800475at2759"/>